<dbReference type="Pfam" id="PF00168">
    <property type="entry name" value="C2"/>
    <property type="match status" value="2"/>
</dbReference>
<evidence type="ECO:0000256" key="2">
    <source>
        <dbReference type="SAM" id="MobiDB-lite"/>
    </source>
</evidence>
<feature type="compositionally biased region" description="Low complexity" evidence="2">
    <location>
        <begin position="17"/>
        <end position="32"/>
    </location>
</feature>
<dbReference type="GO" id="GO:0048791">
    <property type="term" value="P:calcium ion-regulated exocytosis of neurotransmitter"/>
    <property type="evidence" value="ECO:0007669"/>
    <property type="project" value="TreeGrafter"/>
</dbReference>
<dbReference type="InterPro" id="IPR001565">
    <property type="entry name" value="Synaptotagmin"/>
</dbReference>
<keyword evidence="3" id="KW-0472">Membrane</keyword>
<dbReference type="GO" id="GO:0098793">
    <property type="term" value="C:presynapse"/>
    <property type="evidence" value="ECO:0007669"/>
    <property type="project" value="GOC"/>
</dbReference>
<proteinExistence type="predicted"/>
<feature type="transmembrane region" description="Helical" evidence="3">
    <location>
        <begin position="64"/>
        <end position="86"/>
    </location>
</feature>
<dbReference type="AlphaFoldDB" id="A0A6P8IUG4"/>
<dbReference type="SUPFAM" id="SSF49562">
    <property type="entry name" value="C2 domain (Calcium/lipid-binding domain, CaLB)"/>
    <property type="match status" value="2"/>
</dbReference>
<keyword evidence="1" id="KW-0677">Repeat</keyword>
<dbReference type="Gene3D" id="2.60.40.150">
    <property type="entry name" value="C2 domain"/>
    <property type="match status" value="2"/>
</dbReference>
<dbReference type="OrthoDB" id="67700at2759"/>
<accession>A0A6P8IUG4</accession>
<dbReference type="GO" id="GO:0030276">
    <property type="term" value="F:clathrin binding"/>
    <property type="evidence" value="ECO:0007669"/>
    <property type="project" value="TreeGrafter"/>
</dbReference>
<evidence type="ECO:0000256" key="3">
    <source>
        <dbReference type="SAM" id="Phobius"/>
    </source>
</evidence>
<evidence type="ECO:0000313" key="5">
    <source>
        <dbReference type="Proteomes" id="UP000515163"/>
    </source>
</evidence>
<reference evidence="6 7" key="1">
    <citation type="submission" date="2025-04" db="UniProtKB">
        <authorList>
            <consortium name="RefSeq"/>
        </authorList>
    </citation>
    <scope>IDENTIFICATION</scope>
    <source>
        <tissue evidence="6 7">Tentacle</tissue>
    </source>
</reference>
<evidence type="ECO:0000256" key="1">
    <source>
        <dbReference type="ARBA" id="ARBA00022737"/>
    </source>
</evidence>
<dbReference type="Proteomes" id="UP000515163">
    <property type="component" value="Unplaced"/>
</dbReference>
<feature type="domain" description="C2" evidence="4">
    <location>
        <begin position="283"/>
        <end position="416"/>
    </location>
</feature>
<keyword evidence="3" id="KW-1133">Transmembrane helix</keyword>
<feature type="domain" description="C2" evidence="4">
    <location>
        <begin position="145"/>
        <end position="265"/>
    </location>
</feature>
<dbReference type="FunFam" id="2.60.40.150:FF:000140">
    <property type="entry name" value="synaptotagmin-7 isoform X1"/>
    <property type="match status" value="1"/>
</dbReference>
<evidence type="ECO:0000313" key="6">
    <source>
        <dbReference type="RefSeq" id="XP_031569797.1"/>
    </source>
</evidence>
<dbReference type="GO" id="GO:0005886">
    <property type="term" value="C:plasma membrane"/>
    <property type="evidence" value="ECO:0007669"/>
    <property type="project" value="TreeGrafter"/>
</dbReference>
<organism evidence="5 7">
    <name type="scientific">Actinia tenebrosa</name>
    <name type="common">Australian red waratah sea anemone</name>
    <dbReference type="NCBI Taxonomy" id="6105"/>
    <lineage>
        <taxon>Eukaryota</taxon>
        <taxon>Metazoa</taxon>
        <taxon>Cnidaria</taxon>
        <taxon>Anthozoa</taxon>
        <taxon>Hexacorallia</taxon>
        <taxon>Actiniaria</taxon>
        <taxon>Actiniidae</taxon>
        <taxon>Actinia</taxon>
    </lineage>
</organism>
<dbReference type="PRINTS" id="PR00399">
    <property type="entry name" value="SYNAPTOTAGMN"/>
</dbReference>
<dbReference type="GO" id="GO:0005544">
    <property type="term" value="F:calcium-dependent phospholipid binding"/>
    <property type="evidence" value="ECO:0007669"/>
    <property type="project" value="TreeGrafter"/>
</dbReference>
<dbReference type="GO" id="GO:0000149">
    <property type="term" value="F:SNARE binding"/>
    <property type="evidence" value="ECO:0007669"/>
    <property type="project" value="TreeGrafter"/>
</dbReference>
<dbReference type="RefSeq" id="XP_031569798.1">
    <property type="nucleotide sequence ID" value="XM_031713938.1"/>
</dbReference>
<evidence type="ECO:0000259" key="4">
    <source>
        <dbReference type="PROSITE" id="PS50004"/>
    </source>
</evidence>
<dbReference type="GO" id="GO:0070382">
    <property type="term" value="C:exocytic vesicle"/>
    <property type="evidence" value="ECO:0007669"/>
    <property type="project" value="TreeGrafter"/>
</dbReference>
<protein>
    <submittedName>
        <fullName evidence="6 7">Synaptotagmin 1-like isoform X1</fullName>
    </submittedName>
</protein>
<name>A0A6P8IUG4_ACTTE</name>
<dbReference type="PANTHER" id="PTHR10024">
    <property type="entry name" value="SYNAPTOTAGMIN"/>
    <property type="match status" value="1"/>
</dbReference>
<feature type="compositionally biased region" description="Polar residues" evidence="2">
    <location>
        <begin position="33"/>
        <end position="50"/>
    </location>
</feature>
<dbReference type="RefSeq" id="XP_031569797.1">
    <property type="nucleotide sequence ID" value="XM_031713937.1"/>
</dbReference>
<dbReference type="PANTHER" id="PTHR10024:SF227">
    <property type="entry name" value="SYNAPTOTAGMIN 1"/>
    <property type="match status" value="1"/>
</dbReference>
<dbReference type="KEGG" id="aten:116304233"/>
<dbReference type="GO" id="GO:0005509">
    <property type="term" value="F:calcium ion binding"/>
    <property type="evidence" value="ECO:0007669"/>
    <property type="project" value="TreeGrafter"/>
</dbReference>
<keyword evidence="3" id="KW-0812">Transmembrane</keyword>
<sequence>MNNTNKHQPTRWMTKLQNQNQNQRDSKQQQLQSPAQVNKNPSPTPSISITKTEHSGSILSQVPIWIIAVAGLVAALVIIFCIYCCCCRKCGKKDKKDKDKKNGKERVDLQAVKIGASYQEKVQPSMDELDYNSEDYHSDVSSGVKIGRINFTLDYSFNDNTLTIGIIKAEDIPAKDFSGSSDPYVKIYLLPDKKKKMETKVHRRTLNPVFNETFVFKNIPYSEITNRILLMELYDFDRFSRHDLIGEARLPLIDVDLASSINEWRVLTPPHSSRSAAGGSRSELGEICFSLRYVPTAGKLQITIVEAKSLKSMDLSGYSDPYVKIALVQEGRKIKKKKTTVKKRTLDPYFNETFTFQVPFEKIEQSSLIISVLDYDRVGRSEMIGKCVVGELSSGADLRHWVDMLGSPRRAVTQWHTLHN</sequence>
<gene>
    <name evidence="6 7" type="primary">LOC116304233</name>
</gene>
<dbReference type="PRINTS" id="PR00360">
    <property type="entry name" value="C2DOMAIN"/>
</dbReference>
<dbReference type="InterPro" id="IPR000008">
    <property type="entry name" value="C2_dom"/>
</dbReference>
<dbReference type="GO" id="GO:0048488">
    <property type="term" value="P:synaptic vesicle endocytosis"/>
    <property type="evidence" value="ECO:0007669"/>
    <property type="project" value="TreeGrafter"/>
</dbReference>
<dbReference type="InterPro" id="IPR035892">
    <property type="entry name" value="C2_domain_sf"/>
</dbReference>
<dbReference type="GeneID" id="116304233"/>
<dbReference type="GO" id="GO:0001786">
    <property type="term" value="F:phosphatidylserine binding"/>
    <property type="evidence" value="ECO:0007669"/>
    <property type="project" value="TreeGrafter"/>
</dbReference>
<feature type="region of interest" description="Disordered" evidence="2">
    <location>
        <begin position="17"/>
        <end position="50"/>
    </location>
</feature>
<dbReference type="CDD" id="cd08385">
    <property type="entry name" value="C2A_Synaptotagmin-1-5-6-9-10"/>
    <property type="match status" value="1"/>
</dbReference>
<keyword evidence="5" id="KW-1185">Reference proteome</keyword>
<evidence type="ECO:0000313" key="7">
    <source>
        <dbReference type="RefSeq" id="XP_031569798.1"/>
    </source>
</evidence>
<dbReference type="SMART" id="SM00239">
    <property type="entry name" value="C2"/>
    <property type="match status" value="2"/>
</dbReference>
<dbReference type="PROSITE" id="PS50004">
    <property type="entry name" value="C2"/>
    <property type="match status" value="2"/>
</dbReference>